<dbReference type="InterPro" id="IPR027417">
    <property type="entry name" value="P-loop_NTPase"/>
</dbReference>
<name>A0ABT5LIC3_9GAMM</name>
<feature type="domain" description="IcmF-related" evidence="3">
    <location>
        <begin position="581"/>
        <end position="859"/>
    </location>
</feature>
<evidence type="ECO:0000256" key="1">
    <source>
        <dbReference type="SAM" id="Phobius"/>
    </source>
</evidence>
<dbReference type="Pfam" id="PF06744">
    <property type="entry name" value="IcmF_C"/>
    <property type="match status" value="1"/>
</dbReference>
<dbReference type="EMBL" id="JAQRFI010000030">
    <property type="protein sequence ID" value="MDC9590233.1"/>
    <property type="molecule type" value="Genomic_DNA"/>
</dbReference>
<dbReference type="Pfam" id="PF21070">
    <property type="entry name" value="IcmF_helical"/>
    <property type="match status" value="1"/>
</dbReference>
<gene>
    <name evidence="6" type="primary">tssM</name>
    <name evidence="6" type="ORF">PSI23_13270</name>
</gene>
<feature type="transmembrane region" description="Helical" evidence="1">
    <location>
        <begin position="12"/>
        <end position="34"/>
    </location>
</feature>
<evidence type="ECO:0000259" key="3">
    <source>
        <dbReference type="Pfam" id="PF06761"/>
    </source>
</evidence>
<keyword evidence="1" id="KW-0812">Transmembrane</keyword>
<dbReference type="Pfam" id="PF06761">
    <property type="entry name" value="IcmF-related"/>
    <property type="match status" value="1"/>
</dbReference>
<feature type="transmembrane region" description="Helical" evidence="1">
    <location>
        <begin position="492"/>
        <end position="514"/>
    </location>
</feature>
<reference evidence="6 7" key="1">
    <citation type="submission" date="2023-02" db="EMBL/GenBank/DDBJ databases">
        <title>Entomopathogenic bacteria.</title>
        <authorList>
            <person name="Machado R.A."/>
        </authorList>
    </citation>
    <scope>NUCLEOTIDE SEQUENCE [LARGE SCALE GENOMIC DNA]</scope>
    <source>
        <strain evidence="6 7">XENO-10</strain>
    </source>
</reference>
<dbReference type="InterPro" id="IPR009612">
    <property type="entry name" value="IcmF-rel"/>
</dbReference>
<keyword evidence="7" id="KW-1185">Reference proteome</keyword>
<dbReference type="InterPro" id="IPR017731">
    <property type="entry name" value="TssM1-like"/>
</dbReference>
<organism evidence="6 7">
    <name type="scientific">Xenorhabdus yunnanensis</name>
    <dbReference type="NCBI Taxonomy" id="3025878"/>
    <lineage>
        <taxon>Bacteria</taxon>
        <taxon>Pseudomonadati</taxon>
        <taxon>Pseudomonadota</taxon>
        <taxon>Gammaproteobacteria</taxon>
        <taxon>Enterobacterales</taxon>
        <taxon>Morganellaceae</taxon>
        <taxon>Xenorhabdus</taxon>
    </lineage>
</organism>
<protein>
    <submittedName>
        <fullName evidence="6">Type VI secretion system membrane subunit TssM</fullName>
    </submittedName>
</protein>
<keyword evidence="1" id="KW-0472">Membrane</keyword>
<evidence type="ECO:0000313" key="6">
    <source>
        <dbReference type="EMBL" id="MDC9590233.1"/>
    </source>
</evidence>
<dbReference type="PANTHER" id="PTHR36153">
    <property type="entry name" value="INNER MEMBRANE PROTEIN-RELATED"/>
    <property type="match status" value="1"/>
</dbReference>
<evidence type="ECO:0000259" key="5">
    <source>
        <dbReference type="Pfam" id="PF21070"/>
    </source>
</evidence>
<feature type="transmembrane region" description="Helical" evidence="1">
    <location>
        <begin position="46"/>
        <end position="69"/>
    </location>
</feature>
<dbReference type="InterPro" id="IPR048677">
    <property type="entry name" value="TssM1_hel"/>
</dbReference>
<proteinExistence type="predicted"/>
<sequence>MLNAILSIFTNRLTWNFFGITIISSIIWFIGPIISIGNTVPFKSSAVRIVTILFLYLIWLFILSIFLLYQTWRNKKLSTQKVPNQLNENDNESKQSKYSQYAALSEHFSDALRLLKNAYFYNLDTKYKSNKYKPSRYKSNWRTFFSRRYLYQLPWYVVIGAPNSGKTTMLANSGLPFPLAEHFGNLTAYSMKETDNCNWWFTNNAVLLDTTGRYTTQDTLYEQDAGEWKYFISLLKKYRTRQPLNGVILTISVEDLLNPSKKARDQQAYLLRRRLAELHEQFKIQFPIYVIVTKIDLLKGFSAYFSHFDKAQRDQTWGFNFPWDKTDWSLNEVFEQQFFEQQYSLLQKRLDAELPDVLLQLNDPRHCAESYLFPQEFAALRSLIAQHLEIAFAQSRFDIPYLLRGLYFTSGTQGGTSFDSVMERLNHNLQLPTDNDSHSLSWRNNQVCGNNKNSLEHPPVSQAYFLKSLLENISQEAGLASQNRWWVYRNRLLNGLSYTALAVFLGLMVIYFFISYNDNKNYLIKVQNNIQTISNSPLDLEGDFKKNINNYSSDIYAGLPILNSLENLVISPPDQIVLPYSKQIHDACNLLYYKALQKLLLPQVEQAIISQIQQDNDNDLSNNYNMLKAYQILHYTGDNKSKYDGDFLYNWMILYLQKHLPLNIQKEQLEQIKKHLYKLFQYSVVKSPYIYQLQLVKEKQKLFSNISPAQIDYILLKKELSDDPSLPSIYLADLTVNDDEHAILLTGDASDSQYISGIFTPIGYKKFKVILDKKISRLNDEKDWVLGRYAKKYPLKDIAISALEFYINDYMRSWDNFLLKIHLDKEKEHNFNELNYKIKLLNSNNSPIRNLIINITKNVTLEEKKNSGKSGVISDLFNHKTNPFIKISPNQLIQEDAKIALEQKLKKHFSSYIELTEISDKKNNKIAFDKTLNQFFSKLREYEIKSTQQGEKPNPLDQSFIQLQNKAKELPIPFNYIFSELLKAATSDIQHSNFENLSNQLDTEVGDFYNQSIANRYPLTREAHDDIKPHDMAQMFAPQTGIMDSFFRKNLAGKVNISQANWHFMSGEIDEKTSPKSTSFLKAFQQAKTIRDTLFSSGSTTPSFHVIVHPIKMDNNISSMELNVDGQILKYSHGPQISQSFKWPGPNHTNNVYIQLDLADGTTSKVNTDGPWALNRLIDEYTDPKLNSSSRNNETQKIRLNIHGHFVLLGVTSDSTYSPFQLPYFVFPSLKIHNK</sequence>
<dbReference type="Pfam" id="PF14331">
    <property type="entry name" value="IcmF-related_N"/>
    <property type="match status" value="1"/>
</dbReference>
<dbReference type="Proteomes" id="UP001217178">
    <property type="component" value="Unassembled WGS sequence"/>
</dbReference>
<feature type="domain" description="Type VI secretion system IcmF C-terminal" evidence="2">
    <location>
        <begin position="1108"/>
        <end position="1182"/>
    </location>
</feature>
<evidence type="ECO:0000313" key="7">
    <source>
        <dbReference type="Proteomes" id="UP001217178"/>
    </source>
</evidence>
<feature type="domain" description="Type VI secretion system component TssM1 helical" evidence="5">
    <location>
        <begin position="996"/>
        <end position="1099"/>
    </location>
</feature>
<dbReference type="NCBIfam" id="TIGR03348">
    <property type="entry name" value="VI_IcmF"/>
    <property type="match status" value="1"/>
</dbReference>
<dbReference type="InterPro" id="IPR025743">
    <property type="entry name" value="TssM1_N"/>
</dbReference>
<accession>A0ABT5LIC3</accession>
<dbReference type="InterPro" id="IPR010623">
    <property type="entry name" value="IcmF_C"/>
</dbReference>
<keyword evidence="1" id="KW-1133">Transmembrane helix</keyword>
<dbReference type="PANTHER" id="PTHR36153:SF1">
    <property type="entry name" value="TYPE VI SECRETION SYSTEM COMPONENT TSSM1"/>
    <property type="match status" value="1"/>
</dbReference>
<dbReference type="SUPFAM" id="SSF52540">
    <property type="entry name" value="P-loop containing nucleoside triphosphate hydrolases"/>
    <property type="match status" value="1"/>
</dbReference>
<evidence type="ECO:0000259" key="2">
    <source>
        <dbReference type="Pfam" id="PF06744"/>
    </source>
</evidence>
<feature type="domain" description="Type VI secretion system component TssM1 N-terminal" evidence="4">
    <location>
        <begin position="222"/>
        <end position="500"/>
    </location>
</feature>
<dbReference type="RefSeq" id="WP_273555535.1">
    <property type="nucleotide sequence ID" value="NZ_JAQRFI010000030.1"/>
</dbReference>
<dbReference type="InterPro" id="IPR053156">
    <property type="entry name" value="T6SS_TssM-like"/>
</dbReference>
<evidence type="ECO:0000259" key="4">
    <source>
        <dbReference type="Pfam" id="PF14331"/>
    </source>
</evidence>
<comment type="caution">
    <text evidence="6">The sequence shown here is derived from an EMBL/GenBank/DDBJ whole genome shotgun (WGS) entry which is preliminary data.</text>
</comment>